<evidence type="ECO:0000313" key="2">
    <source>
        <dbReference type="EMBL" id="RJT27817.1"/>
    </source>
</evidence>
<dbReference type="OrthoDB" id="9814088at2"/>
<sequence length="76" mass="8608">MANDPNPVDIEQREGRVHRFKNHAVRRNVAAEFGRFALEGEDGVPPWGRAGPQSFGSDEGTSADRWVRRYRPTSRS</sequence>
<gene>
    <name evidence="2" type="ORF">D3227_35360</name>
</gene>
<dbReference type="AlphaFoldDB" id="A0A3A5JZI4"/>
<reference evidence="2 3" key="1">
    <citation type="submission" date="2018-09" db="EMBL/GenBank/DDBJ databases">
        <title>Mesorhizobium carmichaelinearum sp. nov. isolated from Carmichaelinea spp. root nodules in New Zealand.</title>
        <authorList>
            <person name="De Meyer S.E."/>
        </authorList>
    </citation>
    <scope>NUCLEOTIDE SEQUENCE [LARGE SCALE GENOMIC DNA]</scope>
    <source>
        <strain evidence="2 3">ICMP19557</strain>
    </source>
</reference>
<dbReference type="EMBL" id="QZWZ01000058">
    <property type="protein sequence ID" value="RJT27817.1"/>
    <property type="molecule type" value="Genomic_DNA"/>
</dbReference>
<feature type="region of interest" description="Disordered" evidence="1">
    <location>
        <begin position="41"/>
        <end position="76"/>
    </location>
</feature>
<evidence type="ECO:0000313" key="3">
    <source>
        <dbReference type="Proteomes" id="UP000272706"/>
    </source>
</evidence>
<evidence type="ECO:0000256" key="1">
    <source>
        <dbReference type="SAM" id="MobiDB-lite"/>
    </source>
</evidence>
<name>A0A3A5JZI4_9HYPH</name>
<keyword evidence="3" id="KW-1185">Reference proteome</keyword>
<comment type="caution">
    <text evidence="2">The sequence shown here is derived from an EMBL/GenBank/DDBJ whole genome shotgun (WGS) entry which is preliminary data.</text>
</comment>
<organism evidence="2 3">
    <name type="scientific">Mesorhizobium waimense</name>
    <dbReference type="NCBI Taxonomy" id="1300307"/>
    <lineage>
        <taxon>Bacteria</taxon>
        <taxon>Pseudomonadati</taxon>
        <taxon>Pseudomonadota</taxon>
        <taxon>Alphaproteobacteria</taxon>
        <taxon>Hyphomicrobiales</taxon>
        <taxon>Phyllobacteriaceae</taxon>
        <taxon>Mesorhizobium</taxon>
    </lineage>
</organism>
<dbReference type="Proteomes" id="UP000272706">
    <property type="component" value="Unassembled WGS sequence"/>
</dbReference>
<accession>A0A3A5JZI4</accession>
<protein>
    <submittedName>
        <fullName evidence="2">Uncharacterized protein</fullName>
    </submittedName>
</protein>
<proteinExistence type="predicted"/>